<reference evidence="2 3" key="1">
    <citation type="submission" date="2020-05" db="EMBL/GenBank/DDBJ databases">
        <title>Draft genome of xy-202 and genomic insight in genome of the genus Peptostreptococcus.</title>
        <authorList>
            <person name="Zhang Z."/>
        </authorList>
    </citation>
    <scope>NUCLEOTIDE SEQUENCE [LARGE SCALE GENOMIC DNA]</scope>
    <source>
        <strain evidence="2 3">DSM 27025</strain>
    </source>
</reference>
<dbReference type="InterPro" id="IPR007253">
    <property type="entry name" value="Cell_wall-bd_2"/>
</dbReference>
<sequence length="368" mass="42065">MKKYLKYILIAILLFIGYKVADKILDKLYLNQYTINDYTDSTRYSTVNKVLDARFKKSETAILINTDNIDQIVCVAPYAYSENIPVFYTEKNKIMDPVYNQLSKLGVKKVIIIGGVDSLTNSVERSLVRNSYIVERIIESRGINTSIKFAELLAQKKKVDTIAVVSNNGFDLPNAVSFSPIAQSENIPIIVTNKSRKDYLRIKKFIDKYNIKNAYLVGNDNMVDNSISHFLPNVKVISGEDRYFVNTNIIESFYKNDNGKKVFISKGGELVHRRFLAPGQLINAMAISPLAADNKAPLFLIEKNYFNDEESKLIKKNGYKELNQVGFKIERRNILNIERLKTITTFALVVISLAFIYRMESSNKKRKV</sequence>
<comment type="caution">
    <text evidence="2">The sequence shown here is derived from an EMBL/GenBank/DDBJ whole genome shotgun (WGS) entry which is preliminary data.</text>
</comment>
<dbReference type="Pfam" id="PF04122">
    <property type="entry name" value="CW_binding_2"/>
    <property type="match status" value="3"/>
</dbReference>
<protein>
    <submittedName>
        <fullName evidence="2">Cell wall-binding repeat-containing protein</fullName>
    </submittedName>
</protein>
<gene>
    <name evidence="2" type="ORF">HLB29_04740</name>
</gene>
<keyword evidence="1" id="KW-0472">Membrane</keyword>
<dbReference type="Proteomes" id="UP000713904">
    <property type="component" value="Unassembled WGS sequence"/>
</dbReference>
<keyword evidence="3" id="KW-1185">Reference proteome</keyword>
<proteinExistence type="predicted"/>
<keyword evidence="1" id="KW-1133">Transmembrane helix</keyword>
<dbReference type="EMBL" id="JABGBW010000002">
    <property type="protein sequence ID" value="MBC2575986.1"/>
    <property type="molecule type" value="Genomic_DNA"/>
</dbReference>
<dbReference type="PANTHER" id="PTHR30032:SF4">
    <property type="entry name" value="AMIDASE ENHANCER"/>
    <property type="match status" value="1"/>
</dbReference>
<keyword evidence="1" id="KW-0812">Transmembrane</keyword>
<evidence type="ECO:0000313" key="3">
    <source>
        <dbReference type="Proteomes" id="UP000713904"/>
    </source>
</evidence>
<dbReference type="Gene3D" id="3.40.50.12090">
    <property type="match status" value="1"/>
</dbReference>
<dbReference type="PANTHER" id="PTHR30032">
    <property type="entry name" value="N-ACETYLMURAMOYL-L-ALANINE AMIDASE-RELATED"/>
    <property type="match status" value="1"/>
</dbReference>
<dbReference type="InterPro" id="IPR051922">
    <property type="entry name" value="Bact_Sporulation_Assoc"/>
</dbReference>
<accession>A0ABR6TKQ9</accession>
<evidence type="ECO:0000313" key="2">
    <source>
        <dbReference type="EMBL" id="MBC2575986.1"/>
    </source>
</evidence>
<feature type="transmembrane region" description="Helical" evidence="1">
    <location>
        <begin position="340"/>
        <end position="357"/>
    </location>
</feature>
<organism evidence="2 3">
    <name type="scientific">Peptostreptococcus canis</name>
    <dbReference type="NCBI Taxonomy" id="1159213"/>
    <lineage>
        <taxon>Bacteria</taxon>
        <taxon>Bacillati</taxon>
        <taxon>Bacillota</taxon>
        <taxon>Clostridia</taxon>
        <taxon>Peptostreptococcales</taxon>
        <taxon>Peptostreptococcaceae</taxon>
        <taxon>Peptostreptococcus</taxon>
    </lineage>
</organism>
<dbReference type="RefSeq" id="WP_185623999.1">
    <property type="nucleotide sequence ID" value="NZ_JABGBW010000002.1"/>
</dbReference>
<evidence type="ECO:0000256" key="1">
    <source>
        <dbReference type="SAM" id="Phobius"/>
    </source>
</evidence>
<name>A0ABR6TKQ9_9FIRM</name>